<evidence type="ECO:0000313" key="2">
    <source>
        <dbReference type="EMBL" id="WZN40769.1"/>
    </source>
</evidence>
<gene>
    <name evidence="2" type="ORF">WJU16_22670</name>
</gene>
<evidence type="ECO:0000256" key="1">
    <source>
        <dbReference type="SAM" id="Phobius"/>
    </source>
</evidence>
<proteinExistence type="predicted"/>
<keyword evidence="1" id="KW-0472">Membrane</keyword>
<dbReference type="RefSeq" id="WP_341835634.1">
    <property type="nucleotide sequence ID" value="NZ_CP149822.1"/>
</dbReference>
<feature type="transmembrane region" description="Helical" evidence="1">
    <location>
        <begin position="43"/>
        <end position="65"/>
    </location>
</feature>
<dbReference type="Proteomes" id="UP001485459">
    <property type="component" value="Chromosome"/>
</dbReference>
<dbReference type="EMBL" id="CP149822">
    <property type="protein sequence ID" value="WZN40769.1"/>
    <property type="molecule type" value="Genomic_DNA"/>
</dbReference>
<feature type="transmembrane region" description="Helical" evidence="1">
    <location>
        <begin position="86"/>
        <end position="111"/>
    </location>
</feature>
<keyword evidence="3" id="KW-1185">Reference proteome</keyword>
<accession>A0ABZ2YMW4</accession>
<organism evidence="2 3">
    <name type="scientific">Chitinophaga pollutisoli</name>
    <dbReference type="NCBI Taxonomy" id="3133966"/>
    <lineage>
        <taxon>Bacteria</taxon>
        <taxon>Pseudomonadati</taxon>
        <taxon>Bacteroidota</taxon>
        <taxon>Chitinophagia</taxon>
        <taxon>Chitinophagales</taxon>
        <taxon>Chitinophagaceae</taxon>
        <taxon>Chitinophaga</taxon>
    </lineage>
</organism>
<feature type="transmembrane region" description="Helical" evidence="1">
    <location>
        <begin position="12"/>
        <end position="31"/>
    </location>
</feature>
<protein>
    <recommendedName>
        <fullName evidence="4">DUF2231 domain-containing protein</fullName>
    </recommendedName>
</protein>
<evidence type="ECO:0008006" key="4">
    <source>
        <dbReference type="Google" id="ProtNLM"/>
    </source>
</evidence>
<sequence>MSKTMNPTHIHLIITHLPIYGALIGLSILLYGMVTGSHHTKIAAFAVLFFASVGGIIAFSTGEGAEETVGHIQGISKNVIEEHEEFAEIALINLIVLGVAALAAGILTITSSRFNRALSVIVLALSVSCFGLTAWTGYLGEKYGIRKSMLRRPRCQIRLQQTTTSNNQ</sequence>
<reference evidence="3" key="1">
    <citation type="submission" date="2024-03" db="EMBL/GenBank/DDBJ databases">
        <title>Chitinophaga horti sp. nov., isolated from garden soil.</title>
        <authorList>
            <person name="Lee D.S."/>
            <person name="Han D.M."/>
            <person name="Baek J.H."/>
            <person name="Choi D.G."/>
            <person name="Jeon J.H."/>
            <person name="Jeon C.O."/>
        </authorList>
    </citation>
    <scope>NUCLEOTIDE SEQUENCE [LARGE SCALE GENOMIC DNA]</scope>
    <source>
        <strain evidence="3">GPA1</strain>
    </source>
</reference>
<keyword evidence="1" id="KW-1133">Transmembrane helix</keyword>
<keyword evidence="1" id="KW-0812">Transmembrane</keyword>
<evidence type="ECO:0000313" key="3">
    <source>
        <dbReference type="Proteomes" id="UP001485459"/>
    </source>
</evidence>
<name>A0ABZ2YMW4_9BACT</name>
<feature type="transmembrane region" description="Helical" evidence="1">
    <location>
        <begin position="117"/>
        <end position="139"/>
    </location>
</feature>